<dbReference type="CDD" id="cd07588">
    <property type="entry name" value="BAR_Amphiphysin"/>
    <property type="match status" value="1"/>
</dbReference>
<evidence type="ECO:0000256" key="5">
    <source>
        <dbReference type="SAM" id="MobiDB-lite"/>
    </source>
</evidence>
<keyword evidence="2 4" id="KW-0728">SH3 domain</keyword>
<accession>A0ABM0GSZ3</accession>
<dbReference type="PRINTS" id="PR01251">
    <property type="entry name" value="AMPHIPHYSIN"/>
</dbReference>
<evidence type="ECO:0000313" key="9">
    <source>
        <dbReference type="RefSeq" id="XP_002736694.1"/>
    </source>
</evidence>
<dbReference type="Gene3D" id="1.20.1270.60">
    <property type="entry name" value="Arfaptin homology (AH) domain/BAR domain"/>
    <property type="match status" value="1"/>
</dbReference>
<comment type="subcellular location">
    <subcellularLocation>
        <location evidence="1">Cytoplasm</location>
    </subcellularLocation>
</comment>
<dbReference type="PROSITE" id="PS50002">
    <property type="entry name" value="SH3"/>
    <property type="match status" value="1"/>
</dbReference>
<proteinExistence type="predicted"/>
<dbReference type="SMART" id="SM00721">
    <property type="entry name" value="BAR"/>
    <property type="match status" value="1"/>
</dbReference>
<keyword evidence="3" id="KW-0963">Cytoplasm</keyword>
<feature type="region of interest" description="Disordered" evidence="5">
    <location>
        <begin position="241"/>
        <end position="276"/>
    </location>
</feature>
<evidence type="ECO:0000256" key="4">
    <source>
        <dbReference type="PROSITE-ProRule" id="PRU00192"/>
    </source>
</evidence>
<feature type="compositionally biased region" description="Basic and acidic residues" evidence="5">
    <location>
        <begin position="250"/>
        <end position="261"/>
    </location>
</feature>
<dbReference type="PANTHER" id="PTHR46514">
    <property type="entry name" value="AMPHIPHYSIN"/>
    <property type="match status" value="1"/>
</dbReference>
<dbReference type="Pfam" id="PF14604">
    <property type="entry name" value="SH3_9"/>
    <property type="match status" value="1"/>
</dbReference>
<feature type="domain" description="SH3" evidence="6">
    <location>
        <begin position="392"/>
        <end position="456"/>
    </location>
</feature>
<feature type="domain" description="BAR" evidence="7">
    <location>
        <begin position="26"/>
        <end position="242"/>
    </location>
</feature>
<keyword evidence="8" id="KW-1185">Reference proteome</keyword>
<dbReference type="PANTHER" id="PTHR46514:SF3">
    <property type="entry name" value="AMPHIPHYSIN"/>
    <property type="match status" value="1"/>
</dbReference>
<gene>
    <name evidence="9" type="primary">LOC100375974</name>
</gene>
<dbReference type="Pfam" id="PF03114">
    <property type="entry name" value="BAR"/>
    <property type="match status" value="1"/>
</dbReference>
<dbReference type="GeneID" id="100375974"/>
<dbReference type="Proteomes" id="UP000694865">
    <property type="component" value="Unplaced"/>
</dbReference>
<dbReference type="CDD" id="cd11790">
    <property type="entry name" value="SH3_Amphiphysin"/>
    <property type="match status" value="1"/>
</dbReference>
<organism evidence="8 9">
    <name type="scientific">Saccoglossus kowalevskii</name>
    <name type="common">Acorn worm</name>
    <dbReference type="NCBI Taxonomy" id="10224"/>
    <lineage>
        <taxon>Eukaryota</taxon>
        <taxon>Metazoa</taxon>
        <taxon>Hemichordata</taxon>
        <taxon>Enteropneusta</taxon>
        <taxon>Harrimaniidae</taxon>
        <taxon>Saccoglossus</taxon>
    </lineage>
</organism>
<evidence type="ECO:0000313" key="8">
    <source>
        <dbReference type="Proteomes" id="UP000694865"/>
    </source>
</evidence>
<dbReference type="SUPFAM" id="SSF50044">
    <property type="entry name" value="SH3-domain"/>
    <property type="match status" value="1"/>
</dbReference>
<dbReference type="Gene3D" id="2.30.30.40">
    <property type="entry name" value="SH3 Domains"/>
    <property type="match status" value="1"/>
</dbReference>
<dbReference type="SMART" id="SM00326">
    <property type="entry name" value="SH3"/>
    <property type="match status" value="1"/>
</dbReference>
<sequence>MAEGGKRSSFLGKSFTKHTTRAKERMLRSLGKADETKDQIFDEYVQNFNKQQAAAGKLQREVKQYIQCVKAMSAASKSFYETLRDVYEEDWEGYNQLNDLAETCELLWDDYQHRLSEQVHKPISIYQSQFQDMKGKVSKRGRKLVDYDSARHAVNACQSTKKKDEAKTMKAQESFTEAKKLYDDLNNELLEELPSLYDSRIPLYANTFQIAFSAESTFHGELSKAKNQLNDIMDQLAQAASNGSYNVGRPSRDSDSYDDSHSPSPKAPSTPEQKSSLARVYNVTIPNNENELDKHKTKVLSAPAATPEDDTEYKVPRATVENGDEGRPVGGAEGGAYEMVQIGAQLPSPAYHTASSDFQIDPATTTITVPPTTTTTTTTSTITTTEEYLPPGVLYKVRATHKYESMDTDELSFEKGEIIFVVPFDDPDDQDDGWLMGTRSSDGARGVFPENFTIKI</sequence>
<evidence type="ECO:0000256" key="1">
    <source>
        <dbReference type="ARBA" id="ARBA00004496"/>
    </source>
</evidence>
<dbReference type="PROSITE" id="PS51021">
    <property type="entry name" value="BAR"/>
    <property type="match status" value="1"/>
</dbReference>
<dbReference type="InterPro" id="IPR027267">
    <property type="entry name" value="AH/BAR_dom_sf"/>
</dbReference>
<dbReference type="InterPro" id="IPR004148">
    <property type="entry name" value="BAR_dom"/>
</dbReference>
<dbReference type="SUPFAM" id="SSF103657">
    <property type="entry name" value="BAR/IMD domain-like"/>
    <property type="match status" value="1"/>
</dbReference>
<evidence type="ECO:0000259" key="7">
    <source>
        <dbReference type="PROSITE" id="PS51021"/>
    </source>
</evidence>
<protein>
    <submittedName>
        <fullName evidence="9">Amphiphysin-like</fullName>
    </submittedName>
</protein>
<evidence type="ECO:0000256" key="3">
    <source>
        <dbReference type="ARBA" id="ARBA00022490"/>
    </source>
</evidence>
<evidence type="ECO:0000259" key="6">
    <source>
        <dbReference type="PROSITE" id="PS50002"/>
    </source>
</evidence>
<dbReference type="InterPro" id="IPR003005">
    <property type="entry name" value="Amphiphysin"/>
</dbReference>
<evidence type="ECO:0000256" key="2">
    <source>
        <dbReference type="ARBA" id="ARBA00022443"/>
    </source>
</evidence>
<dbReference type="RefSeq" id="XP_002736694.1">
    <property type="nucleotide sequence ID" value="XM_002736648.2"/>
</dbReference>
<reference evidence="9" key="1">
    <citation type="submission" date="2025-08" db="UniProtKB">
        <authorList>
            <consortium name="RefSeq"/>
        </authorList>
    </citation>
    <scope>IDENTIFICATION</scope>
    <source>
        <tissue evidence="9">Testes</tissue>
    </source>
</reference>
<feature type="compositionally biased region" description="Low complexity" evidence="5">
    <location>
        <begin position="364"/>
        <end position="382"/>
    </location>
</feature>
<dbReference type="InterPro" id="IPR001452">
    <property type="entry name" value="SH3_domain"/>
</dbReference>
<feature type="region of interest" description="Disordered" evidence="5">
    <location>
        <begin position="363"/>
        <end position="382"/>
    </location>
</feature>
<dbReference type="InterPro" id="IPR036028">
    <property type="entry name" value="SH3-like_dom_sf"/>
</dbReference>
<name>A0ABM0GSZ3_SACKO</name>